<keyword evidence="1" id="KW-0472">Membrane</keyword>
<keyword evidence="3" id="KW-1185">Reference proteome</keyword>
<proteinExistence type="predicted"/>
<protein>
    <submittedName>
        <fullName evidence="2">Uncharacterized protein</fullName>
    </submittedName>
</protein>
<dbReference type="Proteomes" id="UP001281761">
    <property type="component" value="Unassembled WGS sequence"/>
</dbReference>
<gene>
    <name evidence="2" type="ORF">BLNAU_20388</name>
</gene>
<accession>A0ABQ9X327</accession>
<evidence type="ECO:0000256" key="1">
    <source>
        <dbReference type="SAM" id="Phobius"/>
    </source>
</evidence>
<feature type="transmembrane region" description="Helical" evidence="1">
    <location>
        <begin position="6"/>
        <end position="29"/>
    </location>
</feature>
<keyword evidence="1" id="KW-1133">Transmembrane helix</keyword>
<evidence type="ECO:0000313" key="3">
    <source>
        <dbReference type="Proteomes" id="UP001281761"/>
    </source>
</evidence>
<comment type="caution">
    <text evidence="2">The sequence shown here is derived from an EMBL/GenBank/DDBJ whole genome shotgun (WGS) entry which is preliminary data.</text>
</comment>
<organism evidence="2 3">
    <name type="scientific">Blattamonas nauphoetae</name>
    <dbReference type="NCBI Taxonomy" id="2049346"/>
    <lineage>
        <taxon>Eukaryota</taxon>
        <taxon>Metamonada</taxon>
        <taxon>Preaxostyla</taxon>
        <taxon>Oxymonadida</taxon>
        <taxon>Blattamonas</taxon>
    </lineage>
</organism>
<dbReference type="EMBL" id="JARBJD010000288">
    <property type="protein sequence ID" value="KAK2944695.1"/>
    <property type="molecule type" value="Genomic_DNA"/>
</dbReference>
<name>A0ABQ9X327_9EUKA</name>
<evidence type="ECO:0000313" key="2">
    <source>
        <dbReference type="EMBL" id="KAK2944695.1"/>
    </source>
</evidence>
<sequence length="110" mass="12518">MRKTLPWLIPLVISLALLLLVGLVLFFVFRKRNLKQKAESKEMKEETPEVDEIEKVEEMDGTQQGIHANDPDAIVSKDIVTTDKTLDDTDSSLIKPVTLLEAERNPKFQL</sequence>
<keyword evidence="1" id="KW-0812">Transmembrane</keyword>
<reference evidence="2 3" key="1">
    <citation type="journal article" date="2022" name="bioRxiv">
        <title>Genomics of Preaxostyla Flagellates Illuminates Evolutionary Transitions and the Path Towards Mitochondrial Loss.</title>
        <authorList>
            <person name="Novak L.V.F."/>
            <person name="Treitli S.C."/>
            <person name="Pyrih J."/>
            <person name="Halakuc P."/>
            <person name="Pipaliya S.V."/>
            <person name="Vacek V."/>
            <person name="Brzon O."/>
            <person name="Soukal P."/>
            <person name="Eme L."/>
            <person name="Dacks J.B."/>
            <person name="Karnkowska A."/>
            <person name="Elias M."/>
            <person name="Hampl V."/>
        </authorList>
    </citation>
    <scope>NUCLEOTIDE SEQUENCE [LARGE SCALE GENOMIC DNA]</scope>
    <source>
        <strain evidence="2">NAU3</strain>
        <tissue evidence="2">Gut</tissue>
    </source>
</reference>